<keyword evidence="3" id="KW-1185">Reference proteome</keyword>
<proteinExistence type="predicted"/>
<dbReference type="InterPro" id="IPR046863">
    <property type="entry name" value="MbnP-like_dom"/>
</dbReference>
<feature type="domain" description="Copper-binding protein MbnP-like" evidence="1">
    <location>
        <begin position="16"/>
        <end position="213"/>
    </location>
</feature>
<reference evidence="2 3" key="1">
    <citation type="submission" date="2017-10" db="EMBL/GenBank/DDBJ databases">
        <title>The draft genome sequence of Lewinella nigricans NBRC 102662.</title>
        <authorList>
            <person name="Wang K."/>
        </authorList>
    </citation>
    <scope>NUCLEOTIDE SEQUENCE [LARGE SCALE GENOMIC DNA]</scope>
    <source>
        <strain evidence="2 3">NBRC 102662</strain>
    </source>
</reference>
<comment type="caution">
    <text evidence="2">The sequence shown here is derived from an EMBL/GenBank/DDBJ whole genome shotgun (WGS) entry which is preliminary data.</text>
</comment>
<evidence type="ECO:0000313" key="2">
    <source>
        <dbReference type="EMBL" id="PHN05771.1"/>
    </source>
</evidence>
<dbReference type="Pfam" id="PF20243">
    <property type="entry name" value="MbnP"/>
    <property type="match status" value="1"/>
</dbReference>
<sequence>MSLFITACDQKEEISTGSLEIVFKGTFGNEPLYMFGRSYDYRGDAAVKWQLFQFFLSDLELLGSGNAVKPHMLSAIESVSFGDIQSEEEALEGYALRFNDIETGTYSGLQFGLGVAPELNATQPSDYTPSEPLAQVSSYWEAASSYIYTKIEGNADLDNDGQFGEDEEKLTYHLGASELFQKRTLPVTIDIRENSTTSIVVNVDLLKALENTAEGTFIDFRQTPRDHHKNPDVYNFVITQLRESAISIGN</sequence>
<gene>
    <name evidence="2" type="ORF">CRP01_14955</name>
</gene>
<organism evidence="2 3">
    <name type="scientific">Flavilitoribacter nigricans (strain ATCC 23147 / DSM 23189 / NBRC 102662 / NCIMB 1420 / SS-2)</name>
    <name type="common">Lewinella nigricans</name>
    <dbReference type="NCBI Taxonomy" id="1122177"/>
    <lineage>
        <taxon>Bacteria</taxon>
        <taxon>Pseudomonadati</taxon>
        <taxon>Bacteroidota</taxon>
        <taxon>Saprospiria</taxon>
        <taxon>Saprospirales</taxon>
        <taxon>Lewinellaceae</taxon>
        <taxon>Flavilitoribacter</taxon>
    </lineage>
</organism>
<accession>A0A2D0NB84</accession>
<evidence type="ECO:0000313" key="3">
    <source>
        <dbReference type="Proteomes" id="UP000223913"/>
    </source>
</evidence>
<dbReference type="AlphaFoldDB" id="A0A2D0NB84"/>
<evidence type="ECO:0000259" key="1">
    <source>
        <dbReference type="Pfam" id="PF20243"/>
    </source>
</evidence>
<dbReference type="Proteomes" id="UP000223913">
    <property type="component" value="Unassembled WGS sequence"/>
</dbReference>
<protein>
    <recommendedName>
        <fullName evidence="1">Copper-binding protein MbnP-like domain-containing protein</fullName>
    </recommendedName>
</protein>
<dbReference type="EMBL" id="PDUD01000020">
    <property type="protein sequence ID" value="PHN05771.1"/>
    <property type="molecule type" value="Genomic_DNA"/>
</dbReference>
<name>A0A2D0NB84_FLAN2</name>